<organism evidence="1 2">
    <name type="scientific">Pelotomaculum propionicicum</name>
    <dbReference type="NCBI Taxonomy" id="258475"/>
    <lineage>
        <taxon>Bacteria</taxon>
        <taxon>Bacillati</taxon>
        <taxon>Bacillota</taxon>
        <taxon>Clostridia</taxon>
        <taxon>Eubacteriales</taxon>
        <taxon>Desulfotomaculaceae</taxon>
        <taxon>Pelotomaculum</taxon>
    </lineage>
</organism>
<dbReference type="Proteomes" id="UP000297597">
    <property type="component" value="Unassembled WGS sequence"/>
</dbReference>
<proteinExistence type="predicted"/>
<evidence type="ECO:0000313" key="1">
    <source>
        <dbReference type="EMBL" id="TEB08848.1"/>
    </source>
</evidence>
<keyword evidence="2" id="KW-1185">Reference proteome</keyword>
<evidence type="ECO:0000313" key="2">
    <source>
        <dbReference type="Proteomes" id="UP000297597"/>
    </source>
</evidence>
<name>A0A4Y7RIL6_9FIRM</name>
<reference evidence="1 2" key="1">
    <citation type="journal article" date="2018" name="Environ. Microbiol.">
        <title>Novel energy conservation strategies and behaviour of Pelotomaculum schinkii driving syntrophic propionate catabolism.</title>
        <authorList>
            <person name="Hidalgo-Ahumada C.A.P."/>
            <person name="Nobu M.K."/>
            <person name="Narihiro T."/>
            <person name="Tamaki H."/>
            <person name="Liu W.T."/>
            <person name="Kamagata Y."/>
            <person name="Stams A.J.M."/>
            <person name="Imachi H."/>
            <person name="Sousa D.Z."/>
        </authorList>
    </citation>
    <scope>NUCLEOTIDE SEQUENCE [LARGE SCALE GENOMIC DNA]</scope>
    <source>
        <strain evidence="1 2">MGP</strain>
    </source>
</reference>
<sequence length="69" mass="7266">MAIGQSLSAAEMLKESILSGAREDGEVAVVSGDGVLDNILGSKKNVPLLHPYFHNSSADKFEQIGPRLG</sequence>
<protein>
    <submittedName>
        <fullName evidence="1">Uncharacterized protein</fullName>
    </submittedName>
</protein>
<dbReference type="AlphaFoldDB" id="A0A4Y7RIL6"/>
<dbReference type="EMBL" id="QFFZ01000073">
    <property type="protein sequence ID" value="TEB08848.1"/>
    <property type="molecule type" value="Genomic_DNA"/>
</dbReference>
<dbReference type="RefSeq" id="WP_134215861.1">
    <property type="nucleotide sequence ID" value="NZ_QFFZ01000073.1"/>
</dbReference>
<gene>
    <name evidence="1" type="ORF">Pmgp_03581</name>
</gene>
<accession>A0A4Y7RIL6</accession>
<comment type="caution">
    <text evidence="1">The sequence shown here is derived from an EMBL/GenBank/DDBJ whole genome shotgun (WGS) entry which is preliminary data.</text>
</comment>